<evidence type="ECO:0000313" key="1">
    <source>
        <dbReference type="EMBL" id="RKS74730.1"/>
    </source>
</evidence>
<reference evidence="1 2" key="1">
    <citation type="submission" date="2018-10" db="EMBL/GenBank/DDBJ databases">
        <title>Genomic Encyclopedia of Archaeal and Bacterial Type Strains, Phase II (KMG-II): from individual species to whole genera.</title>
        <authorList>
            <person name="Goeker M."/>
        </authorList>
    </citation>
    <scope>NUCLEOTIDE SEQUENCE [LARGE SCALE GENOMIC DNA]</scope>
    <source>
        <strain evidence="1 2">DSM 43383</strain>
    </source>
</reference>
<dbReference type="RefSeq" id="WP_147449442.1">
    <property type="nucleotide sequence ID" value="NZ_RBWU01000003.1"/>
</dbReference>
<evidence type="ECO:0000313" key="2">
    <source>
        <dbReference type="Proteomes" id="UP000274601"/>
    </source>
</evidence>
<accession>A0A495QP18</accession>
<protein>
    <submittedName>
        <fullName evidence="1">Uncharacterized protein</fullName>
    </submittedName>
</protein>
<gene>
    <name evidence="1" type="ORF">BZB76_3247</name>
</gene>
<dbReference type="EMBL" id="RBWU01000003">
    <property type="protein sequence ID" value="RKS74730.1"/>
    <property type="molecule type" value="Genomic_DNA"/>
</dbReference>
<keyword evidence="2" id="KW-1185">Reference proteome</keyword>
<name>A0A495QP18_9ACTN</name>
<dbReference type="AlphaFoldDB" id="A0A495QP18"/>
<proteinExistence type="predicted"/>
<organism evidence="1 2">
    <name type="scientific">Actinomadura pelletieri DSM 43383</name>
    <dbReference type="NCBI Taxonomy" id="1120940"/>
    <lineage>
        <taxon>Bacteria</taxon>
        <taxon>Bacillati</taxon>
        <taxon>Actinomycetota</taxon>
        <taxon>Actinomycetes</taxon>
        <taxon>Streptosporangiales</taxon>
        <taxon>Thermomonosporaceae</taxon>
        <taxon>Actinomadura</taxon>
    </lineage>
</organism>
<comment type="caution">
    <text evidence="1">The sequence shown here is derived from an EMBL/GenBank/DDBJ whole genome shotgun (WGS) entry which is preliminary data.</text>
</comment>
<dbReference type="Proteomes" id="UP000274601">
    <property type="component" value="Unassembled WGS sequence"/>
</dbReference>
<sequence length="102" mass="11069">MSSTVAVYIAAPHDTPAVSHQIAMAIRAPGHFYREYGYTYTISSTPLLHGSGVATLYLSDNDWDEDDPDLCAAFQAYNHELTIELRNVPAPSAARCWGAPVG</sequence>